<feature type="non-terminal residue" evidence="2">
    <location>
        <position position="213"/>
    </location>
</feature>
<comment type="caution">
    <text evidence="2">The sequence shown here is derived from an EMBL/GenBank/DDBJ whole genome shotgun (WGS) entry which is preliminary data.</text>
</comment>
<sequence>MYTQRLELFAQNENFRWTDKDVVQTYLNSLKAWLVEDALLKKEDKKKKKKKDKEENIDSQDEDDEPDNYSKREKTKSEVDFENFLKVVVADLKYWNQIIKPVNELIAANDEYKARFGSPPSFDKSGYLDSAKSFVTRSSNDDKSIEQAQHLIKIYYVAKSILIYNQNLYIINVMMLKEQEQFPVDICFDNANEFDSFLSQYARYPVPSGSNQC</sequence>
<feature type="region of interest" description="Disordered" evidence="1">
    <location>
        <begin position="44"/>
        <end position="74"/>
    </location>
</feature>
<gene>
    <name evidence="2" type="ORF">OVN521_LOCUS41662</name>
</gene>
<evidence type="ECO:0000313" key="2">
    <source>
        <dbReference type="EMBL" id="CAF4517535.1"/>
    </source>
</evidence>
<feature type="compositionally biased region" description="Acidic residues" evidence="1">
    <location>
        <begin position="55"/>
        <end position="67"/>
    </location>
</feature>
<dbReference type="EMBL" id="CAJOBG010055790">
    <property type="protein sequence ID" value="CAF4517535.1"/>
    <property type="molecule type" value="Genomic_DNA"/>
</dbReference>
<proteinExistence type="predicted"/>
<keyword evidence="3" id="KW-1185">Reference proteome</keyword>
<accession>A0A820WPA8</accession>
<organism evidence="2 3">
    <name type="scientific">Rotaria magnacalcarata</name>
    <dbReference type="NCBI Taxonomy" id="392030"/>
    <lineage>
        <taxon>Eukaryota</taxon>
        <taxon>Metazoa</taxon>
        <taxon>Spiralia</taxon>
        <taxon>Gnathifera</taxon>
        <taxon>Rotifera</taxon>
        <taxon>Eurotatoria</taxon>
        <taxon>Bdelloidea</taxon>
        <taxon>Philodinida</taxon>
        <taxon>Philodinidae</taxon>
        <taxon>Rotaria</taxon>
    </lineage>
</organism>
<reference evidence="2" key="1">
    <citation type="submission" date="2021-02" db="EMBL/GenBank/DDBJ databases">
        <authorList>
            <person name="Nowell W R."/>
        </authorList>
    </citation>
    <scope>NUCLEOTIDE SEQUENCE</scope>
</reference>
<protein>
    <submittedName>
        <fullName evidence="2">Uncharacterized protein</fullName>
    </submittedName>
</protein>
<name>A0A820WPA8_9BILA</name>
<dbReference type="Proteomes" id="UP000663866">
    <property type="component" value="Unassembled WGS sequence"/>
</dbReference>
<evidence type="ECO:0000313" key="3">
    <source>
        <dbReference type="Proteomes" id="UP000663866"/>
    </source>
</evidence>
<evidence type="ECO:0000256" key="1">
    <source>
        <dbReference type="SAM" id="MobiDB-lite"/>
    </source>
</evidence>
<dbReference type="AlphaFoldDB" id="A0A820WPA8"/>